<dbReference type="EMBL" id="JAAGAB010000003">
    <property type="protein sequence ID" value="NDV02021.1"/>
    <property type="molecule type" value="Genomic_DNA"/>
</dbReference>
<keyword evidence="1" id="KW-0472">Membrane</keyword>
<keyword evidence="3" id="KW-1185">Reference proteome</keyword>
<organism evidence="2 3">
    <name type="scientific">Pseudoroseicyclus tamaricis</name>
    <dbReference type="NCBI Taxonomy" id="2705421"/>
    <lineage>
        <taxon>Bacteria</taxon>
        <taxon>Pseudomonadati</taxon>
        <taxon>Pseudomonadota</taxon>
        <taxon>Alphaproteobacteria</taxon>
        <taxon>Rhodobacterales</taxon>
        <taxon>Paracoccaceae</taxon>
        <taxon>Pseudoroseicyclus</taxon>
    </lineage>
</organism>
<evidence type="ECO:0000313" key="2">
    <source>
        <dbReference type="EMBL" id="NDV02021.1"/>
    </source>
</evidence>
<feature type="transmembrane region" description="Helical" evidence="1">
    <location>
        <begin position="46"/>
        <end position="65"/>
    </location>
</feature>
<evidence type="ECO:0000313" key="3">
    <source>
        <dbReference type="Proteomes" id="UP000474757"/>
    </source>
</evidence>
<sequence length="195" mass="21546">MPYEWVRDFDTAPDIASGAVSHRRQGNGDPPHCALRVWPNNSLEPSGFATFIAATATLMALPLVAVLGSPVLWVVLLFLLPALAAIWWALRHNQSSRQRLVEELTLWEDRLEIARREAGKADLQFAANPYWVEVTLHKEGGPVEDYLTLRGGARTVELGAFLAPEERRMLAGDLDLRLARIRHVGASPRPAPGEG</sequence>
<dbReference type="RefSeq" id="WP_163894581.1">
    <property type="nucleotide sequence ID" value="NZ_JAAFYS010000003.1"/>
</dbReference>
<feature type="transmembrane region" description="Helical" evidence="1">
    <location>
        <begin position="71"/>
        <end position="90"/>
    </location>
</feature>
<keyword evidence="1" id="KW-1133">Transmembrane helix</keyword>
<evidence type="ECO:0000256" key="1">
    <source>
        <dbReference type="SAM" id="Phobius"/>
    </source>
</evidence>
<reference evidence="2 3" key="1">
    <citation type="submission" date="2020-02" db="EMBL/GenBank/DDBJ databases">
        <title>Pseudoroseicyclus tamarix, sp. nov., isolated from offshore sediment of a Tamarix chinensis forest.</title>
        <authorList>
            <person name="Gai Y."/>
        </authorList>
    </citation>
    <scope>NUCLEOTIDE SEQUENCE [LARGE SCALE GENOMIC DNA]</scope>
    <source>
        <strain evidence="2 3">CLL3-39</strain>
    </source>
</reference>
<gene>
    <name evidence="2" type="ORF">GZA08_13700</name>
</gene>
<dbReference type="InterPro" id="IPR019253">
    <property type="entry name" value="DUF2244_TM"/>
</dbReference>
<keyword evidence="1" id="KW-0812">Transmembrane</keyword>
<name>A0A6B2JKJ9_9RHOB</name>
<accession>A0A6B2JKJ9</accession>
<comment type="caution">
    <text evidence="2">The sequence shown here is derived from an EMBL/GenBank/DDBJ whole genome shotgun (WGS) entry which is preliminary data.</text>
</comment>
<protein>
    <submittedName>
        <fullName evidence="2">DUF2244 domain-containing protein</fullName>
    </submittedName>
</protein>
<dbReference type="AlphaFoldDB" id="A0A6B2JKJ9"/>
<dbReference type="Pfam" id="PF10003">
    <property type="entry name" value="DUF2244"/>
    <property type="match status" value="1"/>
</dbReference>
<dbReference type="Proteomes" id="UP000474757">
    <property type="component" value="Unassembled WGS sequence"/>
</dbReference>
<proteinExistence type="predicted"/>